<name>A0A7G2CFE3_9TRYP</name>
<dbReference type="Proteomes" id="UP000515908">
    <property type="component" value="Chromosome 10"/>
</dbReference>
<reference evidence="2 3" key="1">
    <citation type="submission" date="2020-08" db="EMBL/GenBank/DDBJ databases">
        <authorList>
            <person name="Newling K."/>
            <person name="Davey J."/>
            <person name="Forrester S."/>
        </authorList>
    </citation>
    <scope>NUCLEOTIDE SEQUENCE [LARGE SCALE GENOMIC DNA]</scope>
    <source>
        <strain evidence="3">Crithidia deanei Carvalho (ATCC PRA-265)</strain>
    </source>
</reference>
<dbReference type="InterPro" id="IPR044978">
    <property type="entry name" value="GRV2/DNAJC13"/>
</dbReference>
<evidence type="ECO:0000259" key="1">
    <source>
        <dbReference type="Pfam" id="PF19432"/>
    </source>
</evidence>
<evidence type="ECO:0000313" key="2">
    <source>
        <dbReference type="EMBL" id="CAD2218055.1"/>
    </source>
</evidence>
<protein>
    <recommendedName>
        <fullName evidence="1">DnaJ homologue subfamily C GRV2/DNAJC13 N-terminal domain-containing protein</fullName>
    </recommendedName>
</protein>
<keyword evidence="3" id="KW-1185">Reference proteome</keyword>
<dbReference type="EMBL" id="LR877154">
    <property type="protein sequence ID" value="CAD2218055.1"/>
    <property type="molecule type" value="Genomic_DNA"/>
</dbReference>
<proteinExistence type="predicted"/>
<dbReference type="PANTHER" id="PTHR36983:SF2">
    <property type="entry name" value="DNAJ HOMOLOG SUBFAMILY C MEMBER 13"/>
    <property type="match status" value="1"/>
</dbReference>
<accession>A0A7G2CFE3</accession>
<dbReference type="GO" id="GO:2000641">
    <property type="term" value="P:regulation of early endosome to late endosome transport"/>
    <property type="evidence" value="ECO:0007669"/>
    <property type="project" value="InterPro"/>
</dbReference>
<dbReference type="GO" id="GO:0007032">
    <property type="term" value="P:endosome organization"/>
    <property type="evidence" value="ECO:0007669"/>
    <property type="project" value="InterPro"/>
</dbReference>
<dbReference type="AlphaFoldDB" id="A0A7G2CFE3"/>
<organism evidence="2 3">
    <name type="scientific">Angomonas deanei</name>
    <dbReference type="NCBI Taxonomy" id="59799"/>
    <lineage>
        <taxon>Eukaryota</taxon>
        <taxon>Discoba</taxon>
        <taxon>Euglenozoa</taxon>
        <taxon>Kinetoplastea</taxon>
        <taxon>Metakinetoplastina</taxon>
        <taxon>Trypanosomatida</taxon>
        <taxon>Trypanosomatidae</taxon>
        <taxon>Strigomonadinae</taxon>
        <taxon>Angomonas</taxon>
    </lineage>
</organism>
<dbReference type="InterPro" id="IPR045802">
    <property type="entry name" value="GRV2/DNAJC13_N"/>
</dbReference>
<dbReference type="PANTHER" id="PTHR36983">
    <property type="entry name" value="DNAJ HOMOLOG SUBFAMILY C MEMBER 13"/>
    <property type="match status" value="1"/>
</dbReference>
<dbReference type="VEuPathDB" id="TriTrypDB:ADEAN_000554100"/>
<sequence>MLQNTADSANREKSKGNSYIVRSKRHAEYLYRHTVVKNSWKGKYPRVLCIAKTHVATLQPDSLFRVTNKWSFGVNFIDVVPDPQSPTQLILLFNKNSTVEKFSFSALNASERAEILTDIQRQRAFFDRNQSQKRGEVFPVKKRKSDDSFEDVVFEVAASRH</sequence>
<dbReference type="Pfam" id="PF19432">
    <property type="entry name" value="RME-8_N"/>
    <property type="match status" value="1"/>
</dbReference>
<dbReference type="GO" id="GO:0006898">
    <property type="term" value="P:receptor-mediated endocytosis"/>
    <property type="evidence" value="ECO:0007669"/>
    <property type="project" value="TreeGrafter"/>
</dbReference>
<gene>
    <name evidence="2" type="ORF">ADEAN_000554100</name>
</gene>
<dbReference type="GO" id="GO:0010008">
    <property type="term" value="C:endosome membrane"/>
    <property type="evidence" value="ECO:0007669"/>
    <property type="project" value="TreeGrafter"/>
</dbReference>
<feature type="domain" description="DnaJ homologue subfamily C GRV2/DNAJC13 N-terminal" evidence="1">
    <location>
        <begin position="33"/>
        <end position="158"/>
    </location>
</feature>
<evidence type="ECO:0000313" key="3">
    <source>
        <dbReference type="Proteomes" id="UP000515908"/>
    </source>
</evidence>